<reference evidence="2" key="2">
    <citation type="submission" date="2015-06" db="UniProtKB">
        <authorList>
            <consortium name="EnsemblPlants"/>
        </authorList>
    </citation>
    <scope>IDENTIFICATION</scope>
</reference>
<sequence>MLGDGIPSPNGILLLHRCDSHPYDAAEGINACPSPAAAITAAPAPTLPSPSLTAAARRDAPLPNGMSSYI</sequence>
<accession>A0A0E0QTZ1</accession>
<reference evidence="3" key="1">
    <citation type="submission" date="2013-06" db="EMBL/GenBank/DDBJ databases">
        <authorList>
            <person name="Zhao Q."/>
        </authorList>
    </citation>
    <scope>NUCLEOTIDE SEQUENCE</scope>
    <source>
        <strain evidence="3">cv. W1943</strain>
    </source>
</reference>
<organism evidence="2 3">
    <name type="scientific">Oryza rufipogon</name>
    <name type="common">Brownbeard rice</name>
    <name type="synonym">Asian wild rice</name>
    <dbReference type="NCBI Taxonomy" id="4529"/>
    <lineage>
        <taxon>Eukaryota</taxon>
        <taxon>Viridiplantae</taxon>
        <taxon>Streptophyta</taxon>
        <taxon>Embryophyta</taxon>
        <taxon>Tracheophyta</taxon>
        <taxon>Spermatophyta</taxon>
        <taxon>Magnoliopsida</taxon>
        <taxon>Liliopsida</taxon>
        <taxon>Poales</taxon>
        <taxon>Poaceae</taxon>
        <taxon>BOP clade</taxon>
        <taxon>Oryzoideae</taxon>
        <taxon>Oryzeae</taxon>
        <taxon>Oryzinae</taxon>
        <taxon>Oryza</taxon>
    </lineage>
</organism>
<evidence type="ECO:0000256" key="1">
    <source>
        <dbReference type="SAM" id="MobiDB-lite"/>
    </source>
</evidence>
<dbReference type="Gramene" id="ORUFI09G18060.1">
    <property type="protein sequence ID" value="ORUFI09G18060.1"/>
    <property type="gene ID" value="ORUFI09G18060"/>
</dbReference>
<dbReference type="EnsemblPlants" id="ORUFI09G18060.1">
    <property type="protein sequence ID" value="ORUFI09G18060.1"/>
    <property type="gene ID" value="ORUFI09G18060"/>
</dbReference>
<evidence type="ECO:0000313" key="3">
    <source>
        <dbReference type="Proteomes" id="UP000008022"/>
    </source>
</evidence>
<protein>
    <submittedName>
        <fullName evidence="2">Uncharacterized protein</fullName>
    </submittedName>
</protein>
<feature type="region of interest" description="Disordered" evidence="1">
    <location>
        <begin position="48"/>
        <end position="70"/>
    </location>
</feature>
<evidence type="ECO:0000313" key="2">
    <source>
        <dbReference type="EnsemblPlants" id="ORUFI09G18060.1"/>
    </source>
</evidence>
<dbReference type="HOGENOM" id="CLU_2762289_0_0_1"/>
<dbReference type="AlphaFoldDB" id="A0A0E0QTZ1"/>
<proteinExistence type="predicted"/>
<name>A0A0E0QTZ1_ORYRU</name>
<keyword evidence="3" id="KW-1185">Reference proteome</keyword>
<dbReference type="Proteomes" id="UP000008022">
    <property type="component" value="Unassembled WGS sequence"/>
</dbReference>